<evidence type="ECO:0000256" key="1">
    <source>
        <dbReference type="ARBA" id="ARBA00022723"/>
    </source>
</evidence>
<dbReference type="GO" id="GO:0005507">
    <property type="term" value="F:copper ion binding"/>
    <property type="evidence" value="ECO:0007669"/>
    <property type="project" value="InterPro"/>
</dbReference>
<evidence type="ECO:0000313" key="5">
    <source>
        <dbReference type="Proteomes" id="UP000438448"/>
    </source>
</evidence>
<dbReference type="NCBIfam" id="TIGR00003">
    <property type="entry name" value="copper ion binding protein"/>
    <property type="match status" value="1"/>
</dbReference>
<protein>
    <submittedName>
        <fullName evidence="4">Copper chaperone CopZ</fullName>
    </submittedName>
</protein>
<accession>A0A7K0D1P1</accession>
<dbReference type="InterPro" id="IPR006122">
    <property type="entry name" value="HMA_Cu_ion-bd"/>
</dbReference>
<keyword evidence="2" id="KW-0186">Copper</keyword>
<evidence type="ECO:0000256" key="2">
    <source>
        <dbReference type="ARBA" id="ARBA00023008"/>
    </source>
</evidence>
<dbReference type="Gene3D" id="3.30.70.100">
    <property type="match status" value="1"/>
</dbReference>
<dbReference type="GO" id="GO:0006825">
    <property type="term" value="P:copper ion transport"/>
    <property type="evidence" value="ECO:0007669"/>
    <property type="project" value="InterPro"/>
</dbReference>
<dbReference type="SUPFAM" id="SSF55008">
    <property type="entry name" value="HMA, heavy metal-associated domain"/>
    <property type="match status" value="1"/>
</dbReference>
<name>A0A7K0D1P1_9NOCA</name>
<dbReference type="OrthoDB" id="9813965at2"/>
<dbReference type="PROSITE" id="PS01047">
    <property type="entry name" value="HMA_1"/>
    <property type="match status" value="1"/>
</dbReference>
<comment type="caution">
    <text evidence="4">The sequence shown here is derived from an EMBL/GenBank/DDBJ whole genome shotgun (WGS) entry which is preliminary data.</text>
</comment>
<dbReference type="Proteomes" id="UP000438448">
    <property type="component" value="Unassembled WGS sequence"/>
</dbReference>
<gene>
    <name evidence="4" type="primary">copZ</name>
    <name evidence="4" type="ORF">NRB20_27300</name>
</gene>
<dbReference type="InterPro" id="IPR000428">
    <property type="entry name" value="Cu-bd"/>
</dbReference>
<keyword evidence="5" id="KW-1185">Reference proteome</keyword>
<evidence type="ECO:0000313" key="4">
    <source>
        <dbReference type="EMBL" id="MQY19639.1"/>
    </source>
</evidence>
<feature type="domain" description="HMA" evidence="3">
    <location>
        <begin position="2"/>
        <end position="67"/>
    </location>
</feature>
<dbReference type="InterPro" id="IPR036163">
    <property type="entry name" value="HMA_dom_sf"/>
</dbReference>
<dbReference type="AlphaFoldDB" id="A0A7K0D1P1"/>
<dbReference type="PROSITE" id="PS50846">
    <property type="entry name" value="HMA_2"/>
    <property type="match status" value="1"/>
</dbReference>
<dbReference type="InterPro" id="IPR006121">
    <property type="entry name" value="HMA_dom"/>
</dbReference>
<reference evidence="4 5" key="1">
    <citation type="submission" date="2019-10" db="EMBL/GenBank/DDBJ databases">
        <title>Nocardia macrotermitis sp. nov. and Nocardia aurantia sp. nov., isolated from the gut of fungus growing-termite Macrotermes natalensis.</title>
        <authorList>
            <person name="Benndorf R."/>
            <person name="Schwitalla J."/>
            <person name="Martin K."/>
            <person name="De Beer W."/>
            <person name="Kaster A.-K."/>
            <person name="Vollmers J."/>
            <person name="Poulsen M."/>
            <person name="Beemelmanns C."/>
        </authorList>
    </citation>
    <scope>NUCLEOTIDE SEQUENCE [LARGE SCALE GENOMIC DNA]</scope>
    <source>
        <strain evidence="4 5">RB20</strain>
    </source>
</reference>
<dbReference type="InterPro" id="IPR017969">
    <property type="entry name" value="Heavy-metal-associated_CS"/>
</dbReference>
<dbReference type="RefSeq" id="WP_153410456.1">
    <property type="nucleotide sequence ID" value="NZ_WEGK01000005.1"/>
</dbReference>
<sequence>MATSTYTVTGMTCGHCVASVQQEIGRIDGVTGVEVDLASGQVKVESASEVDQAAVAAAVDEAGYQLAS</sequence>
<proteinExistence type="predicted"/>
<organism evidence="4 5">
    <name type="scientific">Nocardia macrotermitis</name>
    <dbReference type="NCBI Taxonomy" id="2585198"/>
    <lineage>
        <taxon>Bacteria</taxon>
        <taxon>Bacillati</taxon>
        <taxon>Actinomycetota</taxon>
        <taxon>Actinomycetes</taxon>
        <taxon>Mycobacteriales</taxon>
        <taxon>Nocardiaceae</taxon>
        <taxon>Nocardia</taxon>
    </lineage>
</organism>
<dbReference type="EMBL" id="WEGK01000005">
    <property type="protein sequence ID" value="MQY19639.1"/>
    <property type="molecule type" value="Genomic_DNA"/>
</dbReference>
<dbReference type="Pfam" id="PF00403">
    <property type="entry name" value="HMA"/>
    <property type="match status" value="1"/>
</dbReference>
<dbReference type="CDD" id="cd00371">
    <property type="entry name" value="HMA"/>
    <property type="match status" value="1"/>
</dbReference>
<dbReference type="PRINTS" id="PR00944">
    <property type="entry name" value="CUEXPORT"/>
</dbReference>
<evidence type="ECO:0000259" key="3">
    <source>
        <dbReference type="PROSITE" id="PS50846"/>
    </source>
</evidence>
<keyword evidence="1" id="KW-0479">Metal-binding</keyword>